<dbReference type="InterPro" id="IPR015943">
    <property type="entry name" value="WD40/YVTN_repeat-like_dom_sf"/>
</dbReference>
<evidence type="ECO:0000313" key="2">
    <source>
        <dbReference type="WBParaSite" id="SSTP_0001192900.1"/>
    </source>
</evidence>
<name>A0A0K0ER46_STRER</name>
<keyword evidence="1" id="KW-1185">Reference proteome</keyword>
<accession>A0A0K0ER46</accession>
<evidence type="ECO:0000313" key="1">
    <source>
        <dbReference type="Proteomes" id="UP000035681"/>
    </source>
</evidence>
<organism evidence="2">
    <name type="scientific">Strongyloides stercoralis</name>
    <name type="common">Threadworm</name>
    <dbReference type="NCBI Taxonomy" id="6248"/>
    <lineage>
        <taxon>Eukaryota</taxon>
        <taxon>Metazoa</taxon>
        <taxon>Ecdysozoa</taxon>
        <taxon>Nematoda</taxon>
        <taxon>Chromadorea</taxon>
        <taxon>Rhabditida</taxon>
        <taxon>Tylenchina</taxon>
        <taxon>Panagrolaimomorpha</taxon>
        <taxon>Strongyloidoidea</taxon>
        <taxon>Strongyloididae</taxon>
        <taxon>Strongyloides</taxon>
    </lineage>
</organism>
<reference evidence="2" key="1">
    <citation type="submission" date="2015-08" db="UniProtKB">
        <authorList>
            <consortium name="WormBaseParasite"/>
        </authorList>
    </citation>
    <scope>IDENTIFICATION</scope>
</reference>
<dbReference type="SUPFAM" id="SSF50978">
    <property type="entry name" value="WD40 repeat-like"/>
    <property type="match status" value="1"/>
</dbReference>
<protein>
    <submittedName>
        <fullName evidence="2 3">Uncharacterized protein</fullName>
    </submittedName>
</protein>
<evidence type="ECO:0000313" key="3">
    <source>
        <dbReference type="WBParaSite" id="TCONS_00002483.p1"/>
    </source>
</evidence>
<sequence>MQPDFIFYGISGGPTALHQLPQPNTNLFWLIGSGKGNVILLSTKLKQNLGIIYDGSCKKEENEINPINEIVSTFIKSNINEFIYDVWIHQRSYGLINIELTIIGSVETFFSYKCIEKKHINVKCLGFLKVLPFKNNVFVIDHLDNLAILNTVEKLNFEENLINLNRDKYGIPLVMKKINENYLIIGTDGGYLLFINIIIKKITHIMKQEKVSPIFGISIYNNKIIVGTRSQKFWIGNFDDILNNTSDEMLYITTPSEVPSKLTTLLIEPKDGKFFIVTCTDGRFFFCKESKNNKQTVKPLKEISYSKSTISSISWESSHDNISTFNLMVGLREESKLCYWKFS</sequence>
<dbReference type="InterPro" id="IPR036322">
    <property type="entry name" value="WD40_repeat_dom_sf"/>
</dbReference>
<dbReference type="WBParaSite" id="SSTP_0001192900.1">
    <property type="protein sequence ID" value="SSTP_0001192900.1"/>
    <property type="gene ID" value="SSTP_0001192900"/>
</dbReference>
<dbReference type="Proteomes" id="UP000035681">
    <property type="component" value="Unplaced"/>
</dbReference>
<dbReference type="Gene3D" id="2.130.10.10">
    <property type="entry name" value="YVTN repeat-like/Quinoprotein amine dehydrogenase"/>
    <property type="match status" value="1"/>
</dbReference>
<dbReference type="AlphaFoldDB" id="A0A0K0ER46"/>
<proteinExistence type="predicted"/>
<dbReference type="WBParaSite" id="TCONS_00002483.p1">
    <property type="protein sequence ID" value="TCONS_00002483.p1"/>
    <property type="gene ID" value="XLOC_002331"/>
</dbReference>